<keyword evidence="6 10" id="KW-1133">Transmembrane helix</keyword>
<feature type="transmembrane region" description="Helical" evidence="10">
    <location>
        <begin position="128"/>
        <end position="151"/>
    </location>
</feature>
<dbReference type="NCBIfam" id="TIGR01400">
    <property type="entry name" value="fliR"/>
    <property type="match status" value="1"/>
</dbReference>
<dbReference type="AlphaFoldDB" id="U3GJK2"/>
<evidence type="ECO:0000256" key="7">
    <source>
        <dbReference type="ARBA" id="ARBA00023136"/>
    </source>
</evidence>
<evidence type="ECO:0000256" key="10">
    <source>
        <dbReference type="RuleBase" id="RU362071"/>
    </source>
</evidence>
<evidence type="ECO:0000256" key="5">
    <source>
        <dbReference type="ARBA" id="ARBA00022692"/>
    </source>
</evidence>
<dbReference type="PATRIC" id="fig|869212.3.peg.3674"/>
<gene>
    <name evidence="11" type="ordered locus">Turpa_3653</name>
</gene>
<keyword evidence="7 10" id="KW-0472">Membrane</keyword>
<dbReference type="GO" id="GO:0006605">
    <property type="term" value="P:protein targeting"/>
    <property type="evidence" value="ECO:0007669"/>
    <property type="project" value="UniProtKB-UniRule"/>
</dbReference>
<organism evidence="11 12">
    <name type="scientific">Turneriella parva (strain ATCC BAA-1111 / DSM 21527 / NCTC 11395 / H)</name>
    <name type="common">Leptospira parva</name>
    <dbReference type="NCBI Taxonomy" id="869212"/>
    <lineage>
        <taxon>Bacteria</taxon>
        <taxon>Pseudomonadati</taxon>
        <taxon>Spirochaetota</taxon>
        <taxon>Spirochaetia</taxon>
        <taxon>Leptospirales</taxon>
        <taxon>Leptospiraceae</taxon>
        <taxon>Turneriella</taxon>
    </lineage>
</organism>
<comment type="function">
    <text evidence="1 10">Role in flagellar biosynthesis.</text>
</comment>
<evidence type="ECO:0000256" key="9">
    <source>
        <dbReference type="NCBIfam" id="TIGR01400"/>
    </source>
</evidence>
<dbReference type="Pfam" id="PF01311">
    <property type="entry name" value="Bac_export_1"/>
    <property type="match status" value="1"/>
</dbReference>
<feature type="transmembrane region" description="Helical" evidence="10">
    <location>
        <begin position="66"/>
        <end position="92"/>
    </location>
</feature>
<evidence type="ECO:0000256" key="4">
    <source>
        <dbReference type="ARBA" id="ARBA00022475"/>
    </source>
</evidence>
<dbReference type="KEGG" id="tpx:Turpa_3653"/>
<dbReference type="PANTHER" id="PTHR30065">
    <property type="entry name" value="FLAGELLAR BIOSYNTHETIC PROTEIN FLIR"/>
    <property type="match status" value="1"/>
</dbReference>
<dbReference type="GO" id="GO:0009425">
    <property type="term" value="C:bacterial-type flagellum basal body"/>
    <property type="evidence" value="ECO:0007669"/>
    <property type="project" value="UniProtKB-SubCell"/>
</dbReference>
<dbReference type="STRING" id="869212.Turpa_3653"/>
<dbReference type="InterPro" id="IPR006303">
    <property type="entry name" value="FliR"/>
</dbReference>
<keyword evidence="11" id="KW-0282">Flagellum</keyword>
<dbReference type="PANTHER" id="PTHR30065:SF1">
    <property type="entry name" value="SURFACE PRESENTATION OF ANTIGENS PROTEIN SPAR"/>
    <property type="match status" value="1"/>
</dbReference>
<name>U3GJK2_TURPD</name>
<feature type="transmembrane region" description="Helical" evidence="10">
    <location>
        <begin position="216"/>
        <end position="240"/>
    </location>
</feature>
<dbReference type="EMBL" id="CP002959">
    <property type="protein sequence ID" value="AFM14287.1"/>
    <property type="molecule type" value="Genomic_DNA"/>
</dbReference>
<evidence type="ECO:0000313" key="12">
    <source>
        <dbReference type="Proteomes" id="UP000006048"/>
    </source>
</evidence>
<accession>U3GJK2</accession>
<evidence type="ECO:0000256" key="8">
    <source>
        <dbReference type="ARBA" id="ARBA00023143"/>
    </source>
</evidence>
<reference evidence="11 12" key="1">
    <citation type="submission" date="2012-06" db="EMBL/GenBank/DDBJ databases">
        <title>The complete chromosome of genome of Turneriella parva DSM 21527.</title>
        <authorList>
            <consortium name="US DOE Joint Genome Institute (JGI-PGF)"/>
            <person name="Lucas S."/>
            <person name="Han J."/>
            <person name="Lapidus A."/>
            <person name="Bruce D."/>
            <person name="Goodwin L."/>
            <person name="Pitluck S."/>
            <person name="Peters L."/>
            <person name="Kyrpides N."/>
            <person name="Mavromatis K."/>
            <person name="Ivanova N."/>
            <person name="Mikhailova N."/>
            <person name="Chertkov O."/>
            <person name="Detter J.C."/>
            <person name="Tapia R."/>
            <person name="Han C."/>
            <person name="Land M."/>
            <person name="Hauser L."/>
            <person name="Markowitz V."/>
            <person name="Cheng J.-F."/>
            <person name="Hugenholtz P."/>
            <person name="Woyke T."/>
            <person name="Wu D."/>
            <person name="Gronow S."/>
            <person name="Wellnitz S."/>
            <person name="Brambilla E."/>
            <person name="Klenk H.-P."/>
            <person name="Eisen J.A."/>
        </authorList>
    </citation>
    <scope>NUCLEOTIDE SEQUENCE [LARGE SCALE GENOMIC DNA]</scope>
    <source>
        <strain evidence="12">ATCC BAA-1111 / DSM 21527 / NCTC 11395 / H</strain>
    </source>
</reference>
<dbReference type="GO" id="GO:0005886">
    <property type="term" value="C:plasma membrane"/>
    <property type="evidence" value="ECO:0007669"/>
    <property type="project" value="UniProtKB-SubCell"/>
</dbReference>
<dbReference type="RefSeq" id="WP_014804764.1">
    <property type="nucleotide sequence ID" value="NC_018020.1"/>
</dbReference>
<keyword evidence="12" id="KW-1185">Reference proteome</keyword>
<dbReference type="PRINTS" id="PR00953">
    <property type="entry name" value="TYPE3IMRPROT"/>
</dbReference>
<proteinExistence type="inferred from homology"/>
<dbReference type="InterPro" id="IPR002010">
    <property type="entry name" value="T3SS_IM_R"/>
</dbReference>
<dbReference type="HOGENOM" id="CLU_063626_2_0_12"/>
<keyword evidence="4 10" id="KW-1003">Cell membrane</keyword>
<keyword evidence="5 10" id="KW-0812">Transmembrane</keyword>
<evidence type="ECO:0000256" key="3">
    <source>
        <dbReference type="ARBA" id="ARBA00021717"/>
    </source>
</evidence>
<protein>
    <recommendedName>
        <fullName evidence="3 9">Flagellar biosynthetic protein FliR</fullName>
    </recommendedName>
</protein>
<evidence type="ECO:0000313" key="11">
    <source>
        <dbReference type="EMBL" id="AFM14287.1"/>
    </source>
</evidence>
<dbReference type="Proteomes" id="UP000006048">
    <property type="component" value="Chromosome"/>
</dbReference>
<keyword evidence="11" id="KW-0966">Cell projection</keyword>
<sequence length="262" mass="28573">MEILGPQFQIFTLVFARFLALFSVAPGYSGDSLPFFSRFALAFISAAIITPVADMPDSLVRDLERAYILIVLEQAVIGLFIGIAMQFLFAAYQLAGEFFSVQMGFGISEVLDPMSQVSMPVIGTLKNLVALFVFFVSGAHTYLVQALAFSVERVPHLGFSFLKQGVLQNQLFKYFALLSGGMFIAALKIALPVIGCLLLVSVTLGIMSKAAPQMNMLVLGFSIKIVVGFVVLAILAPLIVQTMFAEMDRSVSMLDAMIKAWR</sequence>
<evidence type="ECO:0000256" key="2">
    <source>
        <dbReference type="ARBA" id="ARBA00009772"/>
    </source>
</evidence>
<comment type="subcellular location">
    <subcellularLocation>
        <location evidence="10">Cell membrane</location>
        <topology evidence="10">Multi-pass membrane protein</topology>
    </subcellularLocation>
    <subcellularLocation>
        <location evidence="10">Bacterial flagellum basal body</location>
    </subcellularLocation>
</comment>
<evidence type="ECO:0000256" key="1">
    <source>
        <dbReference type="ARBA" id="ARBA00002578"/>
    </source>
</evidence>
<feature type="transmembrane region" description="Helical" evidence="10">
    <location>
        <begin position="12"/>
        <end position="29"/>
    </location>
</feature>
<feature type="transmembrane region" description="Helical" evidence="10">
    <location>
        <begin position="35"/>
        <end position="54"/>
    </location>
</feature>
<evidence type="ECO:0000256" key="6">
    <source>
        <dbReference type="ARBA" id="ARBA00022989"/>
    </source>
</evidence>
<feature type="transmembrane region" description="Helical" evidence="10">
    <location>
        <begin position="171"/>
        <end position="204"/>
    </location>
</feature>
<keyword evidence="8 10" id="KW-0975">Bacterial flagellum</keyword>
<dbReference type="GO" id="GO:0044780">
    <property type="term" value="P:bacterial-type flagellum assembly"/>
    <property type="evidence" value="ECO:0007669"/>
    <property type="project" value="UniProtKB-UniRule"/>
</dbReference>
<keyword evidence="11" id="KW-0969">Cilium</keyword>
<comment type="similarity">
    <text evidence="2 10">Belongs to the FliR/MopE/SpaR family.</text>
</comment>
<dbReference type="OrthoDB" id="363096at2"/>